<dbReference type="InterPro" id="IPR043128">
    <property type="entry name" value="Rev_trsase/Diguanyl_cyclase"/>
</dbReference>
<dbReference type="Gene3D" id="3.30.420.10">
    <property type="entry name" value="Ribonuclease H-like superfamily/Ribonuclease H"/>
    <property type="match status" value="1"/>
</dbReference>
<feature type="compositionally biased region" description="Acidic residues" evidence="6">
    <location>
        <begin position="1223"/>
        <end position="1235"/>
    </location>
</feature>
<evidence type="ECO:0000256" key="6">
    <source>
        <dbReference type="SAM" id="MobiDB-lite"/>
    </source>
</evidence>
<name>A0ABM1XP11_AEDAL</name>
<dbReference type="CDD" id="cd09274">
    <property type="entry name" value="RNase_HI_RT_Ty3"/>
    <property type="match status" value="1"/>
</dbReference>
<dbReference type="InterPro" id="IPR041577">
    <property type="entry name" value="RT_RNaseH_2"/>
</dbReference>
<evidence type="ECO:0000256" key="1">
    <source>
        <dbReference type="ARBA" id="ARBA00022679"/>
    </source>
</evidence>
<dbReference type="InterPro" id="IPR036397">
    <property type="entry name" value="RNaseH_sf"/>
</dbReference>
<dbReference type="InterPro" id="IPR012337">
    <property type="entry name" value="RNaseH-like_sf"/>
</dbReference>
<keyword evidence="4" id="KW-0255">Endonuclease</keyword>
<dbReference type="PANTHER" id="PTHR37984:SF5">
    <property type="entry name" value="PROTEIN NYNRIN-LIKE"/>
    <property type="match status" value="1"/>
</dbReference>
<dbReference type="InterPro" id="IPR000477">
    <property type="entry name" value="RT_dom"/>
</dbReference>
<dbReference type="InterPro" id="IPR050951">
    <property type="entry name" value="Retrovirus_Pol_polyprotein"/>
</dbReference>
<dbReference type="GeneID" id="134291017"/>
<dbReference type="Gene3D" id="2.40.70.10">
    <property type="entry name" value="Acid Proteases"/>
    <property type="match status" value="1"/>
</dbReference>
<dbReference type="Proteomes" id="UP000069940">
    <property type="component" value="Unassembled WGS sequence"/>
</dbReference>
<organism evidence="8 9">
    <name type="scientific">Aedes albopictus</name>
    <name type="common">Asian tiger mosquito</name>
    <name type="synonym">Stegomyia albopicta</name>
    <dbReference type="NCBI Taxonomy" id="7160"/>
    <lineage>
        <taxon>Eukaryota</taxon>
        <taxon>Metazoa</taxon>
        <taxon>Ecdysozoa</taxon>
        <taxon>Arthropoda</taxon>
        <taxon>Hexapoda</taxon>
        <taxon>Insecta</taxon>
        <taxon>Pterygota</taxon>
        <taxon>Neoptera</taxon>
        <taxon>Endopterygota</taxon>
        <taxon>Diptera</taxon>
        <taxon>Nematocera</taxon>
        <taxon>Culicoidea</taxon>
        <taxon>Culicidae</taxon>
        <taxon>Culicinae</taxon>
        <taxon>Aedini</taxon>
        <taxon>Aedes</taxon>
        <taxon>Stegomyia</taxon>
    </lineage>
</organism>
<dbReference type="RefSeq" id="XP_062714252.1">
    <property type="nucleotide sequence ID" value="XM_062858268.1"/>
</dbReference>
<keyword evidence="3" id="KW-0540">Nuclease</keyword>
<feature type="region of interest" description="Disordered" evidence="6">
    <location>
        <begin position="1"/>
        <end position="22"/>
    </location>
</feature>
<dbReference type="Pfam" id="PF00078">
    <property type="entry name" value="RVT_1"/>
    <property type="match status" value="1"/>
</dbReference>
<dbReference type="PANTHER" id="PTHR37984">
    <property type="entry name" value="PROTEIN CBG26694"/>
    <property type="match status" value="1"/>
</dbReference>
<reference evidence="8" key="2">
    <citation type="submission" date="2025-05" db="UniProtKB">
        <authorList>
            <consortium name="EnsemblMetazoa"/>
        </authorList>
    </citation>
    <scope>IDENTIFICATION</scope>
    <source>
        <strain evidence="8">Foshan</strain>
    </source>
</reference>
<protein>
    <recommendedName>
        <fullName evidence="7">Reverse transcriptase domain-containing protein</fullName>
    </recommendedName>
</protein>
<dbReference type="SUPFAM" id="SSF50630">
    <property type="entry name" value="Acid proteases"/>
    <property type="match status" value="1"/>
</dbReference>
<dbReference type="SUPFAM" id="SSF56672">
    <property type="entry name" value="DNA/RNA polymerases"/>
    <property type="match status" value="1"/>
</dbReference>
<keyword evidence="4" id="KW-0378">Hydrolase</keyword>
<evidence type="ECO:0000256" key="3">
    <source>
        <dbReference type="ARBA" id="ARBA00022722"/>
    </source>
</evidence>
<dbReference type="Gene3D" id="3.10.10.10">
    <property type="entry name" value="HIV Type 1 Reverse Transcriptase, subunit A, domain 1"/>
    <property type="match status" value="1"/>
</dbReference>
<dbReference type="InterPro" id="IPR055510">
    <property type="entry name" value="DUF7083"/>
</dbReference>
<dbReference type="InterPro" id="IPR021109">
    <property type="entry name" value="Peptidase_aspartic_dom_sf"/>
</dbReference>
<evidence type="ECO:0000313" key="9">
    <source>
        <dbReference type="Proteomes" id="UP000069940"/>
    </source>
</evidence>
<evidence type="ECO:0000259" key="7">
    <source>
        <dbReference type="PROSITE" id="PS50878"/>
    </source>
</evidence>
<evidence type="ECO:0000256" key="2">
    <source>
        <dbReference type="ARBA" id="ARBA00022695"/>
    </source>
</evidence>
<evidence type="ECO:0000256" key="4">
    <source>
        <dbReference type="ARBA" id="ARBA00022759"/>
    </source>
</evidence>
<keyword evidence="2" id="KW-0548">Nucleotidyltransferase</keyword>
<dbReference type="Gene3D" id="3.30.70.270">
    <property type="match status" value="2"/>
</dbReference>
<dbReference type="PROSITE" id="PS50878">
    <property type="entry name" value="RT_POL"/>
    <property type="match status" value="1"/>
</dbReference>
<dbReference type="InterPro" id="IPR043502">
    <property type="entry name" value="DNA/RNA_pol_sf"/>
</dbReference>
<dbReference type="Pfam" id="PF13650">
    <property type="entry name" value="Asp_protease_2"/>
    <property type="match status" value="1"/>
</dbReference>
<dbReference type="EnsemblMetazoa" id="AALFPA23_001463.R1220">
    <property type="protein sequence ID" value="AALFPA23_001463.P1220"/>
    <property type="gene ID" value="AALFPA23_001463"/>
</dbReference>
<reference evidence="9" key="1">
    <citation type="journal article" date="2015" name="Proc. Natl. Acad. Sci. U.S.A.">
        <title>Genome sequence of the Asian Tiger mosquito, Aedes albopictus, reveals insights into its biology, genetics, and evolution.</title>
        <authorList>
            <person name="Chen X.G."/>
            <person name="Jiang X."/>
            <person name="Gu J."/>
            <person name="Xu M."/>
            <person name="Wu Y."/>
            <person name="Deng Y."/>
            <person name="Zhang C."/>
            <person name="Bonizzoni M."/>
            <person name="Dermauw W."/>
            <person name="Vontas J."/>
            <person name="Armbruster P."/>
            <person name="Huang X."/>
            <person name="Yang Y."/>
            <person name="Zhang H."/>
            <person name="He W."/>
            <person name="Peng H."/>
            <person name="Liu Y."/>
            <person name="Wu K."/>
            <person name="Chen J."/>
            <person name="Lirakis M."/>
            <person name="Topalis P."/>
            <person name="Van Leeuwen T."/>
            <person name="Hall A.B."/>
            <person name="Jiang X."/>
            <person name="Thorpe C."/>
            <person name="Mueller R.L."/>
            <person name="Sun C."/>
            <person name="Waterhouse R.M."/>
            <person name="Yan G."/>
            <person name="Tu Z.J."/>
            <person name="Fang X."/>
            <person name="James A.A."/>
        </authorList>
    </citation>
    <scope>NUCLEOTIDE SEQUENCE [LARGE SCALE GENOMIC DNA]</scope>
    <source>
        <strain evidence="9">Foshan</strain>
    </source>
</reference>
<feature type="region of interest" description="Disordered" evidence="6">
    <location>
        <begin position="1205"/>
        <end position="1274"/>
    </location>
</feature>
<feature type="compositionally biased region" description="Polar residues" evidence="6">
    <location>
        <begin position="1"/>
        <end position="11"/>
    </location>
</feature>
<accession>A0ABM1XP11</accession>
<dbReference type="Pfam" id="PF23309">
    <property type="entry name" value="DUF7083"/>
    <property type="match status" value="1"/>
</dbReference>
<keyword evidence="1" id="KW-0808">Transferase</keyword>
<proteinExistence type="predicted"/>
<sequence length="1274" mass="144162">MSRNNGNSNGDQAGFSGGGEEDVSAVSMSEVMRQMAIQNNRLMALLEQVTGGTQPAQRSAPEHIIESLSSSIKEFHFDPENGLTFDRWFSKYEDLFRQDGRNLDDPAKVRLLLRSLSVSVHEKFLNYLLPSHPRDYTFDQVVEKLKTIFGQQKSIFSKRYDCLQLSKNEADDFVTYAGIVNRQCEEFELQKLSVNQFKSLVFICGLKSAKDTDVRTRLLSKLESDTADTNIEGLVTECQRLSNLKHDTALVEKKHSSSAVQAVRQFKKQGQKQSKATIQDSTSKLPPSPCWQCGAMHFVKDCQFSKHICKQCGRMGHKEGYCNCSSKASASTSTVDKKFSKKDKKLQMKTIQSVKHIRSRRRYVTVIFNGIEAELQLDCGSDITLISQETWEKIGKPAIKSTRMEATTASGEPLELLGEFATTVSISDVSLKQHCYITSVEGLNVIGLDWMDAFDLWSKPLAAHCKRVNLTKFPRDDQHFVTRFPEVFQDGLGHCTKTKISLTLRPDVQPIFRPKRPVPFHATQKVEEELDRLQSLNIITPIDFSDWAAPIVVVKKPGGKVRICADYSTGLNEALEANHYPLPTPEDIFTKLAGKRVFSIIDLSDAYLQVEVDDVSKKLLTINTHRGLYRFNRLAPGVKSAPGAFQQLMAMMIADLEGVDAFLDDFIVHSEDEESHYRILTALFKRLREYGFRLRLEKCKFNQEEIKYLGLIVNENGIRPDPTKIEAIVHMPAPTNVSTLRSFLGAVNFYGKFVREMHQLRHPLDNLLKKDAKFIWSKECQQAFADIKRILQSNLLLTHYNPDLDIIVAGDACKTGIGAVLMHRFPDGSIKAVSHASKSLNQTEQNYSQIEKEALALVFACTKFHRMLWGRRFTLQTDHQPLLKIFGSKKGIPVHTANRLQRWALTLLGYDFGIEYVSTQNFGYADVLSRLINNHEKPEEEAVIAMVHIEADVTSGLQDTLSNLPVTSEAIRDATSKDPVLQKVRAEAICEAEVKPFYTHRESYSMVGDCVMMMDRVAERFVDTLKRSLKKIIGGGETSTSTALQTFLHIYRSTPSAVLDGESPDERMLGRSMRTTLDLLRPTSQSVGLKPKLNREFEAGSFVYAKVYSSNDLCKWMPGVVLERIGNVNYNILLDHQIGRRKVLRSHIDQLKNRSNDEPVVSKEPMPLSILMQDFGLQRQAVPEQHYRMLIGENPACAVPVQQATETVQQQELPGPIQHAEDSNSDADEEPDETLLADFQERPCSTPRQQQVESGQRPLRTVRPPRRFEQYIRY</sequence>
<evidence type="ECO:0000256" key="5">
    <source>
        <dbReference type="ARBA" id="ARBA00023268"/>
    </source>
</evidence>
<dbReference type="SUPFAM" id="SSF53098">
    <property type="entry name" value="Ribonuclease H-like"/>
    <property type="match status" value="1"/>
</dbReference>
<keyword evidence="9" id="KW-1185">Reference proteome</keyword>
<evidence type="ECO:0000313" key="8">
    <source>
        <dbReference type="EnsemblMetazoa" id="AALFPA23_001463.P1220"/>
    </source>
</evidence>
<dbReference type="Pfam" id="PF17919">
    <property type="entry name" value="RT_RNaseH_2"/>
    <property type="match status" value="1"/>
</dbReference>
<keyword evidence="5" id="KW-0511">Multifunctional enzyme</keyword>
<feature type="domain" description="Reverse transcriptase" evidence="7">
    <location>
        <begin position="535"/>
        <end position="713"/>
    </location>
</feature>
<dbReference type="CDD" id="cd01647">
    <property type="entry name" value="RT_LTR"/>
    <property type="match status" value="1"/>
</dbReference>